<dbReference type="PANTHER" id="PTHR46796">
    <property type="entry name" value="HTH-TYPE TRANSCRIPTIONAL ACTIVATOR RHAS-RELATED"/>
    <property type="match status" value="1"/>
</dbReference>
<evidence type="ECO:0000313" key="5">
    <source>
        <dbReference type="EMBL" id="GLR92060.1"/>
    </source>
</evidence>
<comment type="caution">
    <text evidence="5">The sequence shown here is derived from an EMBL/GenBank/DDBJ whole genome shotgun (WGS) entry which is preliminary data.</text>
</comment>
<dbReference type="Gene3D" id="1.10.10.60">
    <property type="entry name" value="Homeodomain-like"/>
    <property type="match status" value="1"/>
</dbReference>
<dbReference type="InterPro" id="IPR009057">
    <property type="entry name" value="Homeodomain-like_sf"/>
</dbReference>
<dbReference type="InterPro" id="IPR035418">
    <property type="entry name" value="AraC-bd_2"/>
</dbReference>
<feature type="domain" description="HTH araC/xylS-type" evidence="4">
    <location>
        <begin position="196"/>
        <end position="297"/>
    </location>
</feature>
<dbReference type="Pfam" id="PF14525">
    <property type="entry name" value="AraC_binding_2"/>
    <property type="match status" value="1"/>
</dbReference>
<dbReference type="InterPro" id="IPR050204">
    <property type="entry name" value="AraC_XylS_family_regulators"/>
</dbReference>
<keyword evidence="6" id="KW-1185">Reference proteome</keyword>
<dbReference type="SMART" id="SM00342">
    <property type="entry name" value="HTH_ARAC"/>
    <property type="match status" value="1"/>
</dbReference>
<dbReference type="EMBL" id="BSOW01000063">
    <property type="protein sequence ID" value="GLR92060.1"/>
    <property type="molecule type" value="Genomic_DNA"/>
</dbReference>
<protein>
    <submittedName>
        <fullName evidence="5">AraC family transcriptional regulator</fullName>
    </submittedName>
</protein>
<keyword evidence="1" id="KW-0805">Transcription regulation</keyword>
<evidence type="ECO:0000259" key="4">
    <source>
        <dbReference type="PROSITE" id="PS01124"/>
    </source>
</evidence>
<dbReference type="RefSeq" id="WP_284275955.1">
    <property type="nucleotide sequence ID" value="NZ_BSOW01000063.1"/>
</dbReference>
<organism evidence="5 6">
    <name type="scientific">Bradyrhizobium iriomotense</name>
    <dbReference type="NCBI Taxonomy" id="441950"/>
    <lineage>
        <taxon>Bacteria</taxon>
        <taxon>Pseudomonadati</taxon>
        <taxon>Pseudomonadota</taxon>
        <taxon>Alphaproteobacteria</taxon>
        <taxon>Hyphomicrobiales</taxon>
        <taxon>Nitrobacteraceae</taxon>
        <taxon>Bradyrhizobium</taxon>
    </lineage>
</organism>
<evidence type="ECO:0000313" key="6">
    <source>
        <dbReference type="Proteomes" id="UP001156905"/>
    </source>
</evidence>
<evidence type="ECO:0000256" key="3">
    <source>
        <dbReference type="ARBA" id="ARBA00023163"/>
    </source>
</evidence>
<dbReference type="Pfam" id="PF12833">
    <property type="entry name" value="HTH_18"/>
    <property type="match status" value="1"/>
</dbReference>
<dbReference type="InterPro" id="IPR018062">
    <property type="entry name" value="HTH_AraC-typ_CS"/>
</dbReference>
<dbReference type="PROSITE" id="PS00041">
    <property type="entry name" value="HTH_ARAC_FAMILY_1"/>
    <property type="match status" value="1"/>
</dbReference>
<evidence type="ECO:0000256" key="1">
    <source>
        <dbReference type="ARBA" id="ARBA00023015"/>
    </source>
</evidence>
<dbReference type="PANTHER" id="PTHR46796:SF6">
    <property type="entry name" value="ARAC SUBFAMILY"/>
    <property type="match status" value="1"/>
</dbReference>
<proteinExistence type="predicted"/>
<gene>
    <name evidence="5" type="ORF">GCM10007857_87790</name>
</gene>
<evidence type="ECO:0000256" key="2">
    <source>
        <dbReference type="ARBA" id="ARBA00023125"/>
    </source>
</evidence>
<reference evidence="6" key="1">
    <citation type="journal article" date="2019" name="Int. J. Syst. Evol. Microbiol.">
        <title>The Global Catalogue of Microorganisms (GCM) 10K type strain sequencing project: providing services to taxonomists for standard genome sequencing and annotation.</title>
        <authorList>
            <consortium name="The Broad Institute Genomics Platform"/>
            <consortium name="The Broad Institute Genome Sequencing Center for Infectious Disease"/>
            <person name="Wu L."/>
            <person name="Ma J."/>
        </authorList>
    </citation>
    <scope>NUCLEOTIDE SEQUENCE [LARGE SCALE GENOMIC DNA]</scope>
    <source>
        <strain evidence="6">NBRC 102520</strain>
    </source>
</reference>
<dbReference type="SUPFAM" id="SSF46689">
    <property type="entry name" value="Homeodomain-like"/>
    <property type="match status" value="1"/>
</dbReference>
<keyword evidence="3" id="KW-0804">Transcription</keyword>
<dbReference type="PRINTS" id="PR00032">
    <property type="entry name" value="HTHARAC"/>
</dbReference>
<dbReference type="InterPro" id="IPR020449">
    <property type="entry name" value="Tscrpt_reg_AraC-type_HTH"/>
</dbReference>
<keyword evidence="2" id="KW-0238">DNA-binding</keyword>
<dbReference type="InterPro" id="IPR018060">
    <property type="entry name" value="HTH_AraC"/>
</dbReference>
<sequence length="304" mass="33017">MWREVYGHTVARFEIEPLNDAPFHAEVTLRGLPGLGVACGSRSDASYRMTRKIAAGAPDNFLFSIVTGGVGTVSQFGREVTIGAGSTVLVSGTDPSVCTIRNGGRFLTLAMSRERIRPHLADLDAALARPLMEPTDALQLLSGYLAVLQDASTLSTEQLAQSVATHLTDLVIVAAGGTPDAVARARERGVRAARLHAIKADIARNLAQRDLSAELVAARQGISPRYVRSLLEADGSSFSEFVLAQRLALAHQLLRDRRHFDRAVGEIAFEAGFGDLSYFNRCFRRRYAATPSDVREDAKRRRGE</sequence>
<dbReference type="Proteomes" id="UP001156905">
    <property type="component" value="Unassembled WGS sequence"/>
</dbReference>
<name>A0ABQ6BCI0_9BRAD</name>
<dbReference type="PROSITE" id="PS01124">
    <property type="entry name" value="HTH_ARAC_FAMILY_2"/>
    <property type="match status" value="1"/>
</dbReference>
<accession>A0ABQ6BCI0</accession>